<protein>
    <submittedName>
        <fullName evidence="3">Serine/threonine-protein phosphatase</fullName>
    </submittedName>
</protein>
<dbReference type="Pfam" id="PF24681">
    <property type="entry name" value="Kelch_KLHDC2_KLHL20_DRC7"/>
    <property type="match status" value="1"/>
</dbReference>
<sequence length="327" mass="36238">MSTVGVSSASISQHDLPAPRFGHSTTLIGPNSVILFGGAVGDTGHYQITNECYHYNLTDKTWSKLEAENPPRARAAHGAARVDTMQMVIYGGATGGGTLSTEELYLLDCRKFPKTISWMTVPISGPTPGRRYGHSMNYYKPNLIVFGGNNGQQSLNDIWYMDVVQSPFLWNQVHIPPGDKKPPERVYHSADVCRDGPANGMLVIFGGRTTNNEPMKDVWGLRQHRDLSWDWVAAPVKKGSLPEARFQHSAVFIGTKMFVVGGREQDVSKMLSTAMYDTETCEWKSLPGVERFRHASWAAGTQIYTFGGFDHQTQTHPTDNLQVMDAL</sequence>
<name>A0A023BAY9_GRENI</name>
<dbReference type="Proteomes" id="UP000019763">
    <property type="component" value="Unassembled WGS sequence"/>
</dbReference>
<gene>
    <name evidence="3" type="ORF">GNI_035470</name>
</gene>
<dbReference type="RefSeq" id="XP_011129275.1">
    <property type="nucleotide sequence ID" value="XM_011130973.1"/>
</dbReference>
<evidence type="ECO:0000313" key="3">
    <source>
        <dbReference type="EMBL" id="EZG78491.1"/>
    </source>
</evidence>
<dbReference type="VEuPathDB" id="CryptoDB:GNI_035470"/>
<evidence type="ECO:0000256" key="2">
    <source>
        <dbReference type="ARBA" id="ARBA00022737"/>
    </source>
</evidence>
<keyword evidence="2" id="KW-0677">Repeat</keyword>
<dbReference type="OMA" id="GWISKRS"/>
<dbReference type="GeneID" id="22911395"/>
<evidence type="ECO:0000313" key="4">
    <source>
        <dbReference type="Proteomes" id="UP000019763"/>
    </source>
</evidence>
<dbReference type="OrthoDB" id="309851at2759"/>
<accession>A0A023BAY9</accession>
<dbReference type="InterPro" id="IPR006652">
    <property type="entry name" value="Kelch_1"/>
</dbReference>
<comment type="caution">
    <text evidence="3">The sequence shown here is derived from an EMBL/GenBank/DDBJ whole genome shotgun (WGS) entry which is preliminary data.</text>
</comment>
<dbReference type="Pfam" id="PF01344">
    <property type="entry name" value="Kelch_1"/>
    <property type="match status" value="1"/>
</dbReference>
<dbReference type="SUPFAM" id="SSF117281">
    <property type="entry name" value="Kelch motif"/>
    <property type="match status" value="1"/>
</dbReference>
<evidence type="ECO:0000256" key="1">
    <source>
        <dbReference type="ARBA" id="ARBA00022441"/>
    </source>
</evidence>
<organism evidence="3 4">
    <name type="scientific">Gregarina niphandrodes</name>
    <name type="common">Septate eugregarine</name>
    <dbReference type="NCBI Taxonomy" id="110365"/>
    <lineage>
        <taxon>Eukaryota</taxon>
        <taxon>Sar</taxon>
        <taxon>Alveolata</taxon>
        <taxon>Apicomplexa</taxon>
        <taxon>Conoidasida</taxon>
        <taxon>Gregarinasina</taxon>
        <taxon>Eugregarinorida</taxon>
        <taxon>Gregarinidae</taxon>
        <taxon>Gregarina</taxon>
    </lineage>
</organism>
<dbReference type="Gene3D" id="2.120.10.80">
    <property type="entry name" value="Kelch-type beta propeller"/>
    <property type="match status" value="3"/>
</dbReference>
<dbReference type="EMBL" id="AFNH02000272">
    <property type="protein sequence ID" value="EZG78491.1"/>
    <property type="molecule type" value="Genomic_DNA"/>
</dbReference>
<reference evidence="3" key="1">
    <citation type="submission" date="2013-12" db="EMBL/GenBank/DDBJ databases">
        <authorList>
            <person name="Omoto C.K."/>
            <person name="Sibley D."/>
            <person name="Venepally P."/>
            <person name="Hadjithomas M."/>
            <person name="Karamycheva S."/>
            <person name="Brunk B."/>
            <person name="Roos D."/>
            <person name="Caler E."/>
            <person name="Lorenzi H."/>
        </authorList>
    </citation>
    <scope>NUCLEOTIDE SEQUENCE</scope>
</reference>
<dbReference type="InterPro" id="IPR015915">
    <property type="entry name" value="Kelch-typ_b-propeller"/>
</dbReference>
<feature type="non-terminal residue" evidence="3">
    <location>
        <position position="327"/>
    </location>
</feature>
<keyword evidence="4" id="KW-1185">Reference proteome</keyword>
<dbReference type="eggNOG" id="KOG0379">
    <property type="taxonomic scope" value="Eukaryota"/>
</dbReference>
<dbReference type="PANTHER" id="PTHR46093:SF18">
    <property type="entry name" value="FIBRONECTIN TYPE-III DOMAIN-CONTAINING PROTEIN"/>
    <property type="match status" value="1"/>
</dbReference>
<proteinExistence type="predicted"/>
<keyword evidence="1" id="KW-0880">Kelch repeat</keyword>
<dbReference type="PANTHER" id="PTHR46093">
    <property type="entry name" value="ACYL-COA-BINDING DOMAIN-CONTAINING PROTEIN 5"/>
    <property type="match status" value="1"/>
</dbReference>
<dbReference type="AlphaFoldDB" id="A0A023BAY9"/>